<keyword evidence="2" id="KW-0378">Hydrolase</keyword>
<dbReference type="GO" id="GO:0003676">
    <property type="term" value="F:nucleic acid binding"/>
    <property type="evidence" value="ECO:0007669"/>
    <property type="project" value="InterPro"/>
</dbReference>
<gene>
    <name evidence="2" type="ORF">UY23_C0001G0216</name>
</gene>
<feature type="domain" description="YprB ribonuclease H-like" evidence="1">
    <location>
        <begin position="6"/>
        <end position="152"/>
    </location>
</feature>
<protein>
    <submittedName>
        <fullName evidence="2">DEAD/DEAH box helicase domain protein</fullName>
    </submittedName>
</protein>
<comment type="caution">
    <text evidence="2">The sequence shown here is derived from an EMBL/GenBank/DDBJ whole genome shotgun (WGS) entry which is preliminary data.</text>
</comment>
<dbReference type="Proteomes" id="UP000034956">
    <property type="component" value="Unassembled WGS sequence"/>
</dbReference>
<reference evidence="2 3" key="1">
    <citation type="journal article" date="2015" name="Nature">
        <title>rRNA introns, odd ribosomes, and small enigmatic genomes across a large radiation of phyla.</title>
        <authorList>
            <person name="Brown C.T."/>
            <person name="Hug L.A."/>
            <person name="Thomas B.C."/>
            <person name="Sharon I."/>
            <person name="Castelle C.J."/>
            <person name="Singh A."/>
            <person name="Wilkins M.J."/>
            <person name="Williams K.H."/>
            <person name="Banfield J.F."/>
        </authorList>
    </citation>
    <scope>NUCLEOTIDE SEQUENCE [LARGE SCALE GENOMIC DNA]</scope>
</reference>
<keyword evidence="2" id="KW-0067">ATP-binding</keyword>
<dbReference type="InterPro" id="IPR038720">
    <property type="entry name" value="YprB_RNase_H-like_dom"/>
</dbReference>
<dbReference type="AlphaFoldDB" id="A0A0G1XBE1"/>
<dbReference type="InterPro" id="IPR012337">
    <property type="entry name" value="RNaseH-like_sf"/>
</dbReference>
<dbReference type="SUPFAM" id="SSF53098">
    <property type="entry name" value="Ribonuclease H-like"/>
    <property type="match status" value="1"/>
</dbReference>
<dbReference type="EMBL" id="LCPF01000001">
    <property type="protein sequence ID" value="KKU91610.1"/>
    <property type="molecule type" value="Genomic_DNA"/>
</dbReference>
<accession>A0A0G1XBE1</accession>
<name>A0A0G1XBE1_9BACT</name>
<dbReference type="InterPro" id="IPR036397">
    <property type="entry name" value="RNaseH_sf"/>
</dbReference>
<dbReference type="Gene3D" id="3.30.420.10">
    <property type="entry name" value="Ribonuclease H-like superfamily/Ribonuclease H"/>
    <property type="match status" value="1"/>
</dbReference>
<dbReference type="GO" id="GO:0004386">
    <property type="term" value="F:helicase activity"/>
    <property type="evidence" value="ECO:0007669"/>
    <property type="project" value="UniProtKB-KW"/>
</dbReference>
<evidence type="ECO:0000313" key="2">
    <source>
        <dbReference type="EMBL" id="KKU91610.1"/>
    </source>
</evidence>
<proteinExistence type="predicted"/>
<evidence type="ECO:0000313" key="3">
    <source>
        <dbReference type="Proteomes" id="UP000034956"/>
    </source>
</evidence>
<keyword evidence="2" id="KW-0547">Nucleotide-binding</keyword>
<sequence>MADKIVFDIETKTPFASQDTIKILEASVIGVYSYLEDKYYCFEEKEFNLFGEMARRAGLLVGFSSKRFDVPVLEKYFNFNLGAIPHYDILERIENSFGRRVGLAVLAEANLQITKSGKGLDAVEFWDRGEIEKLKSYCIQDVKVTKEIFDLIVNQGYLWVPQRDVPQMAKVLLEYKEPEESVQTLLI</sequence>
<evidence type="ECO:0000259" key="1">
    <source>
        <dbReference type="Pfam" id="PF13482"/>
    </source>
</evidence>
<organism evidence="2 3">
    <name type="scientific">Candidatus Jorgensenbacteria bacterium GW2011_GWA1_48_11</name>
    <dbReference type="NCBI Taxonomy" id="1618660"/>
    <lineage>
        <taxon>Bacteria</taxon>
        <taxon>Candidatus Joergenseniibacteriota</taxon>
    </lineage>
</organism>
<dbReference type="Pfam" id="PF13482">
    <property type="entry name" value="RNase_H_2"/>
    <property type="match status" value="1"/>
</dbReference>
<keyword evidence="2" id="KW-0347">Helicase</keyword>